<sequence length="118" mass="13802">MLNKNAIIIFCLLIGSFAACKRTAKFDRDKWDEGDGLTFAYRPSMVDDLLQNYKLKGLKYQQVIHLLHRPQLSSTTEMTYDIDYYFKPGKPRYVKRLIISLKDSVVTGAKIYEHTYKK</sequence>
<dbReference type="STRING" id="1391627.SAMN05216464_10469"/>
<keyword evidence="2" id="KW-1185">Reference proteome</keyword>
<name>A0A1G7AFS4_9SPHI</name>
<accession>A0A1G7AFS4</accession>
<evidence type="ECO:0000313" key="2">
    <source>
        <dbReference type="Proteomes" id="UP000199072"/>
    </source>
</evidence>
<proteinExistence type="predicted"/>
<dbReference type="Proteomes" id="UP000199072">
    <property type="component" value="Unassembled WGS sequence"/>
</dbReference>
<dbReference type="PROSITE" id="PS51257">
    <property type="entry name" value="PROKAR_LIPOPROTEIN"/>
    <property type="match status" value="1"/>
</dbReference>
<dbReference type="EMBL" id="FNAI01000004">
    <property type="protein sequence ID" value="SDE13307.1"/>
    <property type="molecule type" value="Genomic_DNA"/>
</dbReference>
<evidence type="ECO:0000313" key="1">
    <source>
        <dbReference type="EMBL" id="SDE13307.1"/>
    </source>
</evidence>
<reference evidence="1 2" key="1">
    <citation type="submission" date="2016-10" db="EMBL/GenBank/DDBJ databases">
        <authorList>
            <person name="de Groot N.N."/>
        </authorList>
    </citation>
    <scope>NUCLEOTIDE SEQUENCE [LARGE SCALE GENOMIC DNA]</scope>
    <source>
        <strain evidence="1 2">47C3B</strain>
    </source>
</reference>
<gene>
    <name evidence="1" type="ORF">SAMN05216464_10469</name>
</gene>
<dbReference type="AlphaFoldDB" id="A0A1G7AFS4"/>
<organism evidence="1 2">
    <name type="scientific">Mucilaginibacter pineti</name>
    <dbReference type="NCBI Taxonomy" id="1391627"/>
    <lineage>
        <taxon>Bacteria</taxon>
        <taxon>Pseudomonadati</taxon>
        <taxon>Bacteroidota</taxon>
        <taxon>Sphingobacteriia</taxon>
        <taxon>Sphingobacteriales</taxon>
        <taxon>Sphingobacteriaceae</taxon>
        <taxon>Mucilaginibacter</taxon>
    </lineage>
</organism>
<protein>
    <submittedName>
        <fullName evidence="1">Uncharacterized protein</fullName>
    </submittedName>
</protein>